<proteinExistence type="predicted"/>
<dbReference type="SMR" id="F4BG30"/>
<keyword evidence="6" id="KW-0460">Magnesium</keyword>
<comment type="subunit">
    <text evidence="11">Monomer. Binds crRNA and tracrRNA.</text>
</comment>
<dbReference type="PROSITE" id="PS51749">
    <property type="entry name" value="HNH_CAS9"/>
    <property type="match status" value="1"/>
</dbReference>
<dbReference type="InterPro" id="IPR033114">
    <property type="entry name" value="HNH_CAS9"/>
</dbReference>
<evidence type="ECO:0000256" key="11">
    <source>
        <dbReference type="ARBA" id="ARBA00046380"/>
    </source>
</evidence>
<evidence type="ECO:0000256" key="8">
    <source>
        <dbReference type="ARBA" id="ARBA00023118"/>
    </source>
</evidence>
<dbReference type="EMBL" id="CP002558">
    <property type="protein sequence ID" value="AEE26424.1"/>
    <property type="molecule type" value="Genomic_DNA"/>
</dbReference>
<evidence type="ECO:0000256" key="12">
    <source>
        <dbReference type="PROSITE-ProRule" id="PRU01085"/>
    </source>
</evidence>
<evidence type="ECO:0000256" key="7">
    <source>
        <dbReference type="ARBA" id="ARBA00022884"/>
    </source>
</evidence>
<evidence type="ECO:0000313" key="14">
    <source>
        <dbReference type="EMBL" id="AEE26424.1"/>
    </source>
</evidence>
<keyword evidence="4 12" id="KW-0255">Endonuclease</keyword>
<dbReference type="HOGENOM" id="CLU_005207_0_0_6"/>
<sequence>MNIKILPIAIDLGAKNTGVFSAFYQKGTSLESLDNKNGKVYELSKDSYTLLMNNRTARRHQRRGIDRKQLVKRLFKLIWTKQLNLEWNKDTQQTISFLLNRRGFSFITDGYSPEYLNIAPEAVKAILMSILDDYNGEDDLDSYLQSATENDSKIDELYNKLLQKALEFKLRKLCIDIKEDKVTTKTLKELSNTEFKLLANYLVDYDRILRTQKFSYTDKQGNLRELNYYHHDKYNIQEFLKRNIIINDVILEKLTDDLDIWNLNFDKFDFEKNLEKLENQEDKDYLQTHLHHFVFAVNKIKSEMASGGRHRSQYFQEITNVLVENNHQEGYLKNFCENLHNKKYSNLSVKNLVNLIGNLSNLELKPLRKYFNDKIHAKADYWDEQKFAETYSDWILGEWRVGAKDKDKKDGAKYSYKNLCDELKQKVGINQDGIINQTKSDFVDFLLELDPCRTIPPYLDNNNRKPPKCQSLILNPKFLDNKYPNWQQYLQELKKLQTVQNYLGNFEIDLKDLKSSKEQPYFVKYKSLNQQIASGQRDYKDLDARVLQFIFDRVKASDELLLNEIYSHAKKLKQNTSSELEKLELCKKLDEVIANSQLSQILKSQHVNGIFEQGTFLHLVCKYYKQRQRARDSRLYIMPEYRYDKKLDKYNNTGRFDDDNQLLTYCNHKPRQKRYQLLNDLAGVLQVSPNFLKDKIGSDDDLFISKWLVEHIRGFKKACEDSLKIQKDNRGLLNHKINIARNTKGKCEKEIFNLICKIEGSEDKKGNYKHGLAYELGVLLFGEPNQASKLEFDRKIKKFNSIYSFAQIQQIAFAERKGNANTCAVCSADNAHRMQQIKVAKPVEGNKDNIILSAKAQRLPAIPTRIVDGAVKKIATILARNIVDDNWDNIKQALSNNQQLHVPIITESNAFEFEPALADIKGKSLKDKRKKALERIDPENVFKDKNNRIKEFAKGISAYSDANLANGDFDGAKEELDHIIPRSHKKYGTLNDEANLICVTREDNQNRGNKAVFLYDLKPNYKLKQFNTTDDLEIEKKIADTIWDASKQDFKFGNYRSFINLTPQEQIAFRHALFLADKNPIKKAVIRAIDNRNRTFVNGTQRYFAEVLANNIYLRAKKENLATNRITFDYFGIETTNSNGRGIADVRKLYEKVDSDIQAYAKGDKPQDSYSHLIDAMIAFCVAADEHKNEGSIGLKMGNQYGLFPTPDKYDENTGEIISWHNDDIFRKIKVSDNQFSDKKLVRKKATEGFNTHRQMTRDGIYGESYLPILIHKNLNEVRKGYNWENSEEIKIFKGKKYDIQQLNNLVYCLKFVDKPISIDIQITTLEELRNILETNNISTTAEYYYINLKTQKLHEYYIENYNTALGYKKYTKEMEFLRSLAYRTERVKIKSIDDVSMILAKDSNFKAGKIELPFKTEWQRLYLEWQNTTIKDNHEFLKSYFSVKNATKQHKKVRKDFSLPISTNEGKLLVKRKTWDNNFIYQILNDSDSRADGTKPFIPAFDISKNEIVETIIKSFTSKNIFWLPKNIELQKVDNKSIFAIDTSRWFEVETPKDLIEIGVSTIQYKIDNNSRPKVRVKLDYVMDDDSKINYFMNHSLLKSRYPDKVLEILKQSTIIEFESSGFNKTIKEMLGMTLAGIYNETSNN</sequence>
<evidence type="ECO:0000256" key="3">
    <source>
        <dbReference type="ARBA" id="ARBA00022723"/>
    </source>
</evidence>
<dbReference type="InterPro" id="IPR013492">
    <property type="entry name" value="CRISPR-assoc_Cas9/Csx12"/>
</dbReference>
<dbReference type="GO" id="GO:0004519">
    <property type="term" value="F:endonuclease activity"/>
    <property type="evidence" value="ECO:0007669"/>
    <property type="project" value="UniProtKB-UniRule"/>
</dbReference>
<protein>
    <recommendedName>
        <fullName evidence="13">HNH Cas9-type domain-containing protein</fullName>
    </recommendedName>
</protein>
<keyword evidence="3" id="KW-0479">Metal-binding</keyword>
<dbReference type="Proteomes" id="UP000008303">
    <property type="component" value="Chromosome"/>
</dbReference>
<comment type="cofactor">
    <cofactor evidence="1">
        <name>Mg(2+)</name>
        <dbReference type="ChEBI" id="CHEBI:18420"/>
    </cofactor>
</comment>
<evidence type="ECO:0000259" key="13">
    <source>
        <dbReference type="PROSITE" id="PS51749"/>
    </source>
</evidence>
<name>F4BG30_9GAMM</name>
<evidence type="ECO:0000313" key="15">
    <source>
        <dbReference type="Proteomes" id="UP000008303"/>
    </source>
</evidence>
<dbReference type="GO" id="GO:0003723">
    <property type="term" value="F:RNA binding"/>
    <property type="evidence" value="ECO:0007669"/>
    <property type="project" value="UniProtKB-UniRule"/>
</dbReference>
<evidence type="ECO:0000256" key="6">
    <source>
        <dbReference type="ARBA" id="ARBA00022842"/>
    </source>
</evidence>
<accession>F4BG30</accession>
<keyword evidence="8" id="KW-0051">Antiviral defense</keyword>
<organism evidence="14 15">
    <name type="scientific">Francisella hispaniensis</name>
    <dbReference type="NCBI Taxonomy" id="622488"/>
    <lineage>
        <taxon>Bacteria</taxon>
        <taxon>Pseudomonadati</taxon>
        <taxon>Pseudomonadota</taxon>
        <taxon>Gammaproteobacteria</taxon>
        <taxon>Thiotrichales</taxon>
        <taxon>Francisellaceae</taxon>
        <taxon>Francisella</taxon>
    </lineage>
</organism>
<evidence type="ECO:0000256" key="9">
    <source>
        <dbReference type="ARBA" id="ARBA00023125"/>
    </source>
</evidence>
<evidence type="ECO:0000256" key="1">
    <source>
        <dbReference type="ARBA" id="ARBA00001946"/>
    </source>
</evidence>
<evidence type="ECO:0000256" key="2">
    <source>
        <dbReference type="ARBA" id="ARBA00022722"/>
    </source>
</evidence>
<dbReference type="RefSeq" id="WP_014548420.1">
    <property type="nucleotide sequence ID" value="NC_017449.1"/>
</dbReference>
<dbReference type="KEGG" id="fcn:FN3523_1121"/>
<dbReference type="GO" id="GO:0016787">
    <property type="term" value="F:hydrolase activity"/>
    <property type="evidence" value="ECO:0007669"/>
    <property type="project" value="UniProtKB-KW"/>
</dbReference>
<keyword evidence="10" id="KW-0464">Manganese</keyword>
<keyword evidence="2 12" id="KW-0540">Nuclease</keyword>
<dbReference type="InterPro" id="IPR055027">
    <property type="entry name" value="Cas9_C_2"/>
</dbReference>
<dbReference type="Pfam" id="PF21069">
    <property type="entry name" value="Csx12"/>
    <property type="match status" value="1"/>
</dbReference>
<dbReference type="InterPro" id="IPR049465">
    <property type="entry name" value="Cas9_lobe"/>
</dbReference>
<dbReference type="GO" id="GO:0003677">
    <property type="term" value="F:DNA binding"/>
    <property type="evidence" value="ECO:0007669"/>
    <property type="project" value="UniProtKB-UniRule"/>
</dbReference>
<evidence type="ECO:0000256" key="4">
    <source>
        <dbReference type="ARBA" id="ARBA00022759"/>
    </source>
</evidence>
<feature type="domain" description="HNH Cas9-type" evidence="13">
    <location>
        <begin position="906"/>
        <end position="1055"/>
    </location>
</feature>
<dbReference type="NCBIfam" id="TIGR03031">
    <property type="entry name" value="cas_csx12"/>
    <property type="match status" value="1"/>
</dbReference>
<dbReference type="GO" id="GO:0046872">
    <property type="term" value="F:metal ion binding"/>
    <property type="evidence" value="ECO:0007669"/>
    <property type="project" value="UniProtKB-KW"/>
</dbReference>
<dbReference type="PATRIC" id="fig|676032.3.peg.1129"/>
<keyword evidence="9 12" id="KW-0238">DNA-binding</keyword>
<reference evidence="15" key="1">
    <citation type="journal article" date="2011" name="Appl. Environ. Microbiol.">
        <title>Common ancestry and novel genetic traits of Francisella novicida-like isolates from North America and Australia as revealed by comparative genomic analyses.</title>
        <authorList>
            <person name="Siddaramappa S."/>
            <person name="Challacombe J.F."/>
            <person name="Petersen J.M."/>
            <person name="Pillai S."/>
            <person name="Hogg G."/>
            <person name="Kuske C.R."/>
        </authorList>
    </citation>
    <scope>NUCLEOTIDE SEQUENCE [LARGE SCALE GENOMIC DNA]</scope>
    <source>
        <strain evidence="15">3523</strain>
    </source>
</reference>
<evidence type="ECO:0000256" key="10">
    <source>
        <dbReference type="ARBA" id="ARBA00023211"/>
    </source>
</evidence>
<gene>
    <name evidence="14" type="ordered locus">FN3523_1121</name>
</gene>
<keyword evidence="7" id="KW-0694">RNA-binding</keyword>
<dbReference type="eggNOG" id="COG1403">
    <property type="taxonomic scope" value="Bacteria"/>
</dbReference>
<keyword evidence="5 12" id="KW-0378">Hydrolase</keyword>
<evidence type="ECO:0000256" key="5">
    <source>
        <dbReference type="ARBA" id="ARBA00022801"/>
    </source>
</evidence>
<dbReference type="GO" id="GO:0051607">
    <property type="term" value="P:defense response to virus"/>
    <property type="evidence" value="ECO:0007669"/>
    <property type="project" value="UniProtKB-KW"/>
</dbReference>
<dbReference type="Pfam" id="PF22385">
    <property type="entry name" value="Cas9_C_2"/>
    <property type="match status" value="1"/>
</dbReference>